<feature type="compositionally biased region" description="Polar residues" evidence="16">
    <location>
        <begin position="49"/>
        <end position="58"/>
    </location>
</feature>
<evidence type="ECO:0000256" key="4">
    <source>
        <dbReference type="ARBA" id="ARBA00004586"/>
    </source>
</evidence>
<dbReference type="Pfam" id="PF00626">
    <property type="entry name" value="Gelsolin"/>
    <property type="match status" value="1"/>
</dbReference>
<dbReference type="GO" id="GO:0070971">
    <property type="term" value="C:endoplasmic reticulum exit site"/>
    <property type="evidence" value="ECO:0007669"/>
    <property type="project" value="TreeGrafter"/>
</dbReference>
<dbReference type="AlphaFoldDB" id="A0A8T2Y8V6"/>
<accession>A0A8T2Y8V6</accession>
<dbReference type="InterPro" id="IPR015883">
    <property type="entry name" value="Glyco_hydro_20_cat"/>
</dbReference>
<comment type="catalytic activity">
    <reaction evidence="1">
        <text>Hydrolysis of terminal non-reducing N-acetyl-D-hexosamine residues in N-acetyl-beta-D-hexosaminides.</text>
        <dbReference type="EC" id="3.2.1.52"/>
    </reaction>
</comment>
<evidence type="ECO:0000256" key="12">
    <source>
        <dbReference type="ARBA" id="ARBA00022892"/>
    </source>
</evidence>
<dbReference type="Pfam" id="PF04810">
    <property type="entry name" value="zf-Sec23_Sec24"/>
    <property type="match status" value="1"/>
</dbReference>
<feature type="domain" description="Sec23/Sec24 trunk" evidence="20">
    <location>
        <begin position="483"/>
        <end position="719"/>
    </location>
</feature>
<proteinExistence type="inferred from homology"/>
<dbReference type="EMBL" id="JACEGQ020000008">
    <property type="protein sequence ID" value="KAH8501603.1"/>
    <property type="molecule type" value="Genomic_DNA"/>
</dbReference>
<dbReference type="Gene3D" id="3.40.20.10">
    <property type="entry name" value="Severin"/>
    <property type="match status" value="1"/>
</dbReference>
<dbReference type="InterPro" id="IPR050550">
    <property type="entry name" value="SEC23_SEC24_subfamily"/>
</dbReference>
<evidence type="ECO:0000256" key="1">
    <source>
        <dbReference type="ARBA" id="ARBA00001231"/>
    </source>
</evidence>
<protein>
    <recommendedName>
        <fullName evidence="7">beta-N-acetylhexosaminidase</fullName>
        <ecNumber evidence="7">3.2.1.52</ecNumber>
    </recommendedName>
</protein>
<evidence type="ECO:0000259" key="17">
    <source>
        <dbReference type="Pfam" id="PF00626"/>
    </source>
</evidence>
<dbReference type="Pfam" id="PF08033">
    <property type="entry name" value="Sec23_BS"/>
    <property type="match status" value="1"/>
</dbReference>
<dbReference type="CDD" id="cd01479">
    <property type="entry name" value="Sec24-like"/>
    <property type="match status" value="1"/>
</dbReference>
<keyword evidence="9" id="KW-0963">Cytoplasm</keyword>
<feature type="region of interest" description="Disordered" evidence="16">
    <location>
        <begin position="1"/>
        <end position="189"/>
    </location>
</feature>
<dbReference type="InterPro" id="IPR041742">
    <property type="entry name" value="Sec24-like_trunk_dom"/>
</dbReference>
<evidence type="ECO:0000256" key="13">
    <source>
        <dbReference type="ARBA" id="ARBA00022927"/>
    </source>
</evidence>
<dbReference type="SUPFAM" id="SSF81995">
    <property type="entry name" value="beta-sandwich domain of Sec23/24"/>
    <property type="match status" value="1"/>
</dbReference>
<dbReference type="InterPro" id="IPR006896">
    <property type="entry name" value="Sec23/24_trunk_dom"/>
</dbReference>
<dbReference type="EC" id="3.2.1.52" evidence="7"/>
<feature type="domain" description="Gelsolin-like" evidence="17">
    <location>
        <begin position="962"/>
        <end position="1013"/>
    </location>
</feature>
<dbReference type="SUPFAM" id="SSF53300">
    <property type="entry name" value="vWA-like"/>
    <property type="match status" value="1"/>
</dbReference>
<evidence type="ECO:0000256" key="9">
    <source>
        <dbReference type="ARBA" id="ARBA00022490"/>
    </source>
</evidence>
<dbReference type="FunFam" id="3.40.50.410:FF:000020">
    <property type="entry name" value="protein transport protein Sec24D isoform X1"/>
    <property type="match status" value="1"/>
</dbReference>
<evidence type="ECO:0000259" key="21">
    <source>
        <dbReference type="Pfam" id="PF04815"/>
    </source>
</evidence>
<feature type="compositionally biased region" description="Pro residues" evidence="16">
    <location>
        <begin position="113"/>
        <end position="127"/>
    </location>
</feature>
<dbReference type="InterPro" id="IPR036465">
    <property type="entry name" value="vWFA_dom_sf"/>
</dbReference>
<evidence type="ECO:0000256" key="8">
    <source>
        <dbReference type="ARBA" id="ARBA00022448"/>
    </source>
</evidence>
<dbReference type="Gene3D" id="3.20.20.80">
    <property type="entry name" value="Glycosidases"/>
    <property type="match status" value="1"/>
</dbReference>
<dbReference type="SUPFAM" id="SSF51445">
    <property type="entry name" value="(Trans)glycosidases"/>
    <property type="match status" value="1"/>
</dbReference>
<feature type="domain" description="Glycoside hydrolase family 20 catalytic" evidence="18">
    <location>
        <begin position="1076"/>
        <end position="1142"/>
    </location>
</feature>
<dbReference type="EMBL" id="JACEGQ020000008">
    <property type="protein sequence ID" value="KAH8501604.1"/>
    <property type="molecule type" value="Genomic_DNA"/>
</dbReference>
<evidence type="ECO:0000256" key="2">
    <source>
        <dbReference type="ARBA" id="ARBA00004394"/>
    </source>
</evidence>
<evidence type="ECO:0000256" key="7">
    <source>
        <dbReference type="ARBA" id="ARBA00012663"/>
    </source>
</evidence>
<dbReference type="SUPFAM" id="SSF82754">
    <property type="entry name" value="C-terminal, gelsolin-like domain of Sec23/24"/>
    <property type="match status" value="1"/>
</dbReference>
<dbReference type="Gene3D" id="2.30.30.380">
    <property type="entry name" value="Zn-finger domain of Sec23/24"/>
    <property type="match status" value="1"/>
</dbReference>
<organism evidence="23 24">
    <name type="scientific">Populus deltoides</name>
    <name type="common">Eastern poplar</name>
    <name type="synonym">Eastern cottonwood</name>
    <dbReference type="NCBI Taxonomy" id="3696"/>
    <lineage>
        <taxon>Eukaryota</taxon>
        <taxon>Viridiplantae</taxon>
        <taxon>Streptophyta</taxon>
        <taxon>Embryophyta</taxon>
        <taxon>Tracheophyta</taxon>
        <taxon>Spermatophyta</taxon>
        <taxon>Magnoliopsida</taxon>
        <taxon>eudicotyledons</taxon>
        <taxon>Gunneridae</taxon>
        <taxon>Pentapetalae</taxon>
        <taxon>rosids</taxon>
        <taxon>fabids</taxon>
        <taxon>Malpighiales</taxon>
        <taxon>Salicaceae</taxon>
        <taxon>Saliceae</taxon>
        <taxon>Populus</taxon>
    </lineage>
</organism>
<evidence type="ECO:0000256" key="5">
    <source>
        <dbReference type="ARBA" id="ARBA00006285"/>
    </source>
</evidence>
<dbReference type="Pfam" id="PF00728">
    <property type="entry name" value="Glyco_hydro_20"/>
    <property type="match status" value="1"/>
</dbReference>
<evidence type="ECO:0000256" key="14">
    <source>
        <dbReference type="ARBA" id="ARBA00023034"/>
    </source>
</evidence>
<evidence type="ECO:0000256" key="10">
    <source>
        <dbReference type="ARBA" id="ARBA00022801"/>
    </source>
</evidence>
<keyword evidence="24" id="KW-1185">Reference proteome</keyword>
<dbReference type="PANTHER" id="PTHR13803">
    <property type="entry name" value="SEC24-RELATED PROTEIN"/>
    <property type="match status" value="1"/>
</dbReference>
<evidence type="ECO:0000313" key="23">
    <source>
        <dbReference type="EMBL" id="KAH8501603.1"/>
    </source>
</evidence>
<dbReference type="GO" id="GO:0005789">
    <property type="term" value="C:endoplasmic reticulum membrane"/>
    <property type="evidence" value="ECO:0007669"/>
    <property type="project" value="UniProtKB-SubCell"/>
</dbReference>
<dbReference type="GO" id="GO:0030127">
    <property type="term" value="C:COPII vesicle coat"/>
    <property type="evidence" value="ECO:0007669"/>
    <property type="project" value="InterPro"/>
</dbReference>
<evidence type="ECO:0000256" key="16">
    <source>
        <dbReference type="SAM" id="MobiDB-lite"/>
    </source>
</evidence>
<dbReference type="GO" id="GO:0000139">
    <property type="term" value="C:Golgi membrane"/>
    <property type="evidence" value="ECO:0007669"/>
    <property type="project" value="UniProtKB-SubCell"/>
</dbReference>
<dbReference type="Proteomes" id="UP000807159">
    <property type="component" value="Chromosome 8"/>
</dbReference>
<dbReference type="GO" id="GO:0090110">
    <property type="term" value="P:COPII-coated vesicle cargo loading"/>
    <property type="evidence" value="ECO:0007669"/>
    <property type="project" value="TreeGrafter"/>
</dbReference>
<evidence type="ECO:0000313" key="24">
    <source>
        <dbReference type="Proteomes" id="UP000807159"/>
    </source>
</evidence>
<comment type="similarity">
    <text evidence="5">Belongs to the glycosyl hydrolase 20 family.</text>
</comment>
<feature type="region of interest" description="Disordered" evidence="16">
    <location>
        <begin position="219"/>
        <end position="238"/>
    </location>
</feature>
<evidence type="ECO:0000259" key="19">
    <source>
        <dbReference type="Pfam" id="PF04810"/>
    </source>
</evidence>
<dbReference type="InterPro" id="IPR036175">
    <property type="entry name" value="Sec23/24_helical_dom_sf"/>
</dbReference>
<name>A0A8T2Y8V6_POPDE</name>
<keyword evidence="14" id="KW-0333">Golgi apparatus</keyword>
<feature type="compositionally biased region" description="Low complexity" evidence="16">
    <location>
        <begin position="180"/>
        <end position="189"/>
    </location>
</feature>
<evidence type="ECO:0000256" key="11">
    <source>
        <dbReference type="ARBA" id="ARBA00022824"/>
    </source>
</evidence>
<feature type="domain" description="Sec23/Sec24 helical" evidence="21">
    <location>
        <begin position="830"/>
        <end position="933"/>
    </location>
</feature>
<gene>
    <name evidence="23" type="ORF">H0E87_016407</name>
</gene>
<dbReference type="GO" id="GO:0006886">
    <property type="term" value="P:intracellular protein transport"/>
    <property type="evidence" value="ECO:0007669"/>
    <property type="project" value="InterPro"/>
</dbReference>
<feature type="compositionally biased region" description="Low complexity" evidence="16">
    <location>
        <begin position="14"/>
        <end position="33"/>
    </location>
</feature>
<dbReference type="Gene3D" id="3.40.50.410">
    <property type="entry name" value="von Willebrand factor, type A domain"/>
    <property type="match status" value="1"/>
</dbReference>
<dbReference type="InterPro" id="IPR012990">
    <property type="entry name" value="Beta-sandwich_Sec23_24"/>
</dbReference>
<evidence type="ECO:0000256" key="3">
    <source>
        <dbReference type="ARBA" id="ARBA00004496"/>
    </source>
</evidence>
<dbReference type="Gene3D" id="1.20.120.730">
    <property type="entry name" value="Sec23/Sec24 helical domain"/>
    <property type="match status" value="1"/>
</dbReference>
<dbReference type="GO" id="GO:0005975">
    <property type="term" value="P:carbohydrate metabolic process"/>
    <property type="evidence" value="ECO:0007669"/>
    <property type="project" value="InterPro"/>
</dbReference>
<dbReference type="SUPFAM" id="SSF82919">
    <property type="entry name" value="Zn-finger domain of Sec23/24"/>
    <property type="match status" value="1"/>
</dbReference>
<keyword evidence="8" id="KW-0813">Transport</keyword>
<dbReference type="Pfam" id="PF04815">
    <property type="entry name" value="Sec23_helical"/>
    <property type="match status" value="1"/>
</dbReference>
<sequence>MGPENPGRPNFPLTGSPFAAAPPTTTPFSASGPVVGSEASGFRPPAQPPQNAMPSVSSGPVVGPQASGYRPNNLPARFNDPPVISPPTAYVPPIGGPPFQRYPTPQFPSAHQAPPPRAPPIGQPPFQLPAGQVPSPASFHPQPQVHAVPMGSPPSRVNDPQLPSDSSSFGPRANFQPPFSSMDSSYSASRANLQPPLPGYVKQANAVSQAPPMAPFQAQQGSYAAPTPTPPPTFHPQQGGFAQPPPIAAPFGLHSRDQIQHPGSAPPIGGIQGLAEDFGSLSIGSIPGTIDSGLDPKALPRPLDGDVEPNSLGEAYSMNCNPRYLRLTTSAIPSSQSLLSRWHCPLGAVVCPLAEAPDGVSVCQIEVKWQSGYALFTACLIIPLICLGHCCSFIQEEVPVINFVSTGIIRCRRCRTYVNPYVTFTDSGRKWRCNICALLNDVPGDYFAQLDATGRRIDLNQRPELIKGSVDFVAPTEYMVRPPMPPLYFFLIDVSVSAVRSGMIEVVAQTIKSCLDELPGFPRTQVGFITFDSTIHFYNMKSSLTQPQMMVVTDLDDIFVPLPDDLLVNLSESRLVVEAFLDSLPSMFQDNMNMESALGPAVKAAFMVMSQLGGKLLIFQNTMPSLGVGRLKLRGDDLRVYGTDKEHALRTPEDPFYKNMAAECTKYQIGVNVYAFSDKYIDIASLGALAKYSGGQVYHYPSFQSASHGEKLRHELARDLTRETAWEAVMRIRCGKGIRFTSYHGNFMLRSTDLLALPAVDCDKAYGAQLSLEETLLTSQTVYFQVALLFTEVLLTVKRYTASCGERRIRVHTAAVPVVTDLGEMYRQADAGAIVSLFARLAIEKSLSQKLEDARSSVQLRIVKALREFRNLYAVQHRLGGRMIYPESLKLLPLYGLALSKSAALRGGYADVQLDDRCAAGFTMMALPVKKLLKLLYPSLIRVDEYLLKPSAQTDEFKNIMKRLPLTAESLDSRGLYVYDDGFRFVVWFGRMLSPDLAMTLLGQDAAAEFSKVSFGKHDTEMSRKLMGVLRKLRESDPSYYQLCNLVRQGEQPREGFFLLTNFVEDQIGGTSGYNTSRHYLPINVIKQIIESMSYAKLNVLHWHIVDEQSFPLEVPSFPNLWEGSSTKWERYTVEDAYEIVKLGGWVCAKAVLQKGFRCVFSNQGFWYLDRLDPPWDDYKAELLEGNFYARARDWRRSLHVGRDS</sequence>
<keyword evidence="13" id="KW-0653">Protein transport</keyword>
<keyword evidence="15" id="KW-0472">Membrane</keyword>
<feature type="domain" description="Sec23/Sec24 beta-sandwich" evidence="22">
    <location>
        <begin position="725"/>
        <end position="819"/>
    </location>
</feature>
<reference evidence="23" key="1">
    <citation type="journal article" date="2021" name="J. Hered.">
        <title>Genome Assembly of Salicaceae Populus deltoides (Eastern Cottonwood) I-69 Based on Nanopore Sequencing and Hi-C Technologies.</title>
        <authorList>
            <person name="Bai S."/>
            <person name="Wu H."/>
            <person name="Zhang J."/>
            <person name="Pan Z."/>
            <person name="Zhao W."/>
            <person name="Li Z."/>
            <person name="Tong C."/>
        </authorList>
    </citation>
    <scope>NUCLEOTIDE SEQUENCE</scope>
    <source>
        <tissue evidence="23">Leaf</tissue>
    </source>
</reference>
<dbReference type="Gene3D" id="2.60.40.1670">
    <property type="entry name" value="beta-sandwich domain of Sec23/24"/>
    <property type="match status" value="1"/>
</dbReference>
<dbReference type="PANTHER" id="PTHR13803:SF39">
    <property type="entry name" value="SECRETORY 24AB, ISOFORM A"/>
    <property type="match status" value="1"/>
</dbReference>
<dbReference type="InterPro" id="IPR007123">
    <property type="entry name" value="Gelsolin-like_dom"/>
</dbReference>
<dbReference type="GO" id="GO:0008270">
    <property type="term" value="F:zinc ion binding"/>
    <property type="evidence" value="ECO:0007669"/>
    <property type="project" value="InterPro"/>
</dbReference>
<dbReference type="SUPFAM" id="SSF81811">
    <property type="entry name" value="Helical domain of Sec23/24"/>
    <property type="match status" value="1"/>
</dbReference>
<evidence type="ECO:0000259" key="18">
    <source>
        <dbReference type="Pfam" id="PF00728"/>
    </source>
</evidence>
<dbReference type="InterPro" id="IPR006895">
    <property type="entry name" value="Znf_Sec23_Sec24"/>
</dbReference>
<dbReference type="InterPro" id="IPR017853">
    <property type="entry name" value="GH"/>
</dbReference>
<comment type="similarity">
    <text evidence="6">Belongs to the SEC23/SEC24 family. SEC24 subfamily.</text>
</comment>
<evidence type="ECO:0000256" key="15">
    <source>
        <dbReference type="ARBA" id="ARBA00023136"/>
    </source>
</evidence>
<keyword evidence="11" id="KW-0256">Endoplasmic reticulum</keyword>
<comment type="caution">
    <text evidence="23">The sequence shown here is derived from an EMBL/GenBank/DDBJ whole genome shotgun (WGS) entry which is preliminary data.</text>
</comment>
<dbReference type="InterPro" id="IPR036174">
    <property type="entry name" value="Znf_Sec23_Sec24_sf"/>
</dbReference>
<dbReference type="InterPro" id="IPR006900">
    <property type="entry name" value="Sec23/24_helical_dom"/>
</dbReference>
<evidence type="ECO:0000259" key="22">
    <source>
        <dbReference type="Pfam" id="PF08033"/>
    </source>
</evidence>
<dbReference type="InterPro" id="IPR029006">
    <property type="entry name" value="ADF-H/Gelsolin-like_dom_sf"/>
</dbReference>
<dbReference type="Pfam" id="PF04811">
    <property type="entry name" value="Sec23_trunk"/>
    <property type="match status" value="1"/>
</dbReference>
<dbReference type="GO" id="GO:0000149">
    <property type="term" value="F:SNARE binding"/>
    <property type="evidence" value="ECO:0007669"/>
    <property type="project" value="TreeGrafter"/>
</dbReference>
<comment type="subcellular location">
    <subcellularLocation>
        <location evidence="3">Cytoplasm</location>
    </subcellularLocation>
    <subcellularLocation>
        <location evidence="4">Endoplasmic reticulum membrane</location>
    </subcellularLocation>
    <subcellularLocation>
        <location evidence="2">Golgi apparatus membrane</location>
    </subcellularLocation>
</comment>
<keyword evidence="12" id="KW-0931">ER-Golgi transport</keyword>
<feature type="domain" description="Zinc finger Sec23/Sec24-type" evidence="19">
    <location>
        <begin position="408"/>
        <end position="446"/>
    </location>
</feature>
<dbReference type="GO" id="GO:0004563">
    <property type="term" value="F:beta-N-acetylhexosaminidase activity"/>
    <property type="evidence" value="ECO:0007669"/>
    <property type="project" value="UniProtKB-EC"/>
</dbReference>
<evidence type="ECO:0000259" key="20">
    <source>
        <dbReference type="Pfam" id="PF04811"/>
    </source>
</evidence>
<dbReference type="InterPro" id="IPR036180">
    <property type="entry name" value="Gelsolin-like_dom_sf"/>
</dbReference>
<keyword evidence="10" id="KW-0378">Hydrolase</keyword>
<evidence type="ECO:0000256" key="6">
    <source>
        <dbReference type="ARBA" id="ARBA00008334"/>
    </source>
</evidence>